<feature type="signal peptide" evidence="4">
    <location>
        <begin position="1"/>
        <end position="18"/>
    </location>
</feature>
<feature type="region of interest" description="Disordered" evidence="3">
    <location>
        <begin position="52"/>
        <end position="77"/>
    </location>
</feature>
<evidence type="ECO:0000313" key="6">
    <source>
        <dbReference type="EMBL" id="CAB9497266.1"/>
    </source>
</evidence>
<dbReference type="SUPFAM" id="SSF75471">
    <property type="entry name" value="YhbY-like"/>
    <property type="match status" value="1"/>
</dbReference>
<evidence type="ECO:0000256" key="1">
    <source>
        <dbReference type="ARBA" id="ARBA00022884"/>
    </source>
</evidence>
<accession>A0A9N8DAN9</accession>
<protein>
    <recommendedName>
        <fullName evidence="5">CRM domain-containing protein</fullName>
    </recommendedName>
</protein>
<dbReference type="EMBL" id="CAICTM010000017">
    <property type="protein sequence ID" value="CAB9497266.1"/>
    <property type="molecule type" value="Genomic_DNA"/>
</dbReference>
<feature type="chain" id="PRO_5040309052" description="CRM domain-containing protein" evidence="4">
    <location>
        <begin position="19"/>
        <end position="201"/>
    </location>
</feature>
<gene>
    <name evidence="6" type="ORF">SEMRO_17_G012170.1</name>
</gene>
<dbReference type="InterPro" id="IPR001890">
    <property type="entry name" value="RNA-binding_CRM"/>
</dbReference>
<reference evidence="6" key="1">
    <citation type="submission" date="2020-06" db="EMBL/GenBank/DDBJ databases">
        <authorList>
            <consortium name="Plant Systems Biology data submission"/>
        </authorList>
    </citation>
    <scope>NUCLEOTIDE SEQUENCE</scope>
    <source>
        <strain evidence="6">D6</strain>
    </source>
</reference>
<dbReference type="Gene3D" id="3.30.110.60">
    <property type="entry name" value="YhbY-like"/>
    <property type="match status" value="1"/>
</dbReference>
<keyword evidence="1 2" id="KW-0694">RNA-binding</keyword>
<sequence length="201" mass="22503">MRLIILQFALLSLVRVSSFQTPALPLQGFGTIPRPDSTRVFASSNALARRPSSCISRHAQEDDEEEDEEEEESIEEATPAIELSSLEKAWRHAKKPLMSIGGKGATLSHGNSLRQLLEAHTVVKVKVNTKQFGTLEKAFEDIRSLAEESGAPEGIELLRIRDREKVILFGMPGTMERVERGDFPPPPKIWRKRDEDADTDE</sequence>
<dbReference type="InterPro" id="IPR035920">
    <property type="entry name" value="YhbY-like_sf"/>
</dbReference>
<feature type="region of interest" description="Disordered" evidence="3">
    <location>
        <begin position="177"/>
        <end position="201"/>
    </location>
</feature>
<dbReference type="OrthoDB" id="42361at2759"/>
<dbReference type="AlphaFoldDB" id="A0A9N8DAN9"/>
<keyword evidence="7" id="KW-1185">Reference proteome</keyword>
<evidence type="ECO:0000256" key="4">
    <source>
        <dbReference type="SAM" id="SignalP"/>
    </source>
</evidence>
<dbReference type="PROSITE" id="PS51295">
    <property type="entry name" value="CRM"/>
    <property type="match status" value="1"/>
</dbReference>
<evidence type="ECO:0000259" key="5">
    <source>
        <dbReference type="PROSITE" id="PS51295"/>
    </source>
</evidence>
<evidence type="ECO:0000256" key="3">
    <source>
        <dbReference type="SAM" id="MobiDB-lite"/>
    </source>
</evidence>
<organism evidence="6 7">
    <name type="scientific">Seminavis robusta</name>
    <dbReference type="NCBI Taxonomy" id="568900"/>
    <lineage>
        <taxon>Eukaryota</taxon>
        <taxon>Sar</taxon>
        <taxon>Stramenopiles</taxon>
        <taxon>Ochrophyta</taxon>
        <taxon>Bacillariophyta</taxon>
        <taxon>Bacillariophyceae</taxon>
        <taxon>Bacillariophycidae</taxon>
        <taxon>Naviculales</taxon>
        <taxon>Naviculaceae</taxon>
        <taxon>Seminavis</taxon>
    </lineage>
</organism>
<feature type="compositionally biased region" description="Acidic residues" evidence="3">
    <location>
        <begin position="61"/>
        <end position="75"/>
    </location>
</feature>
<feature type="domain" description="CRM" evidence="5">
    <location>
        <begin position="76"/>
        <end position="180"/>
    </location>
</feature>
<name>A0A9N8DAN9_9STRA</name>
<evidence type="ECO:0000313" key="7">
    <source>
        <dbReference type="Proteomes" id="UP001153069"/>
    </source>
</evidence>
<keyword evidence="4" id="KW-0732">Signal</keyword>
<proteinExistence type="predicted"/>
<comment type="caution">
    <text evidence="6">The sequence shown here is derived from an EMBL/GenBank/DDBJ whole genome shotgun (WGS) entry which is preliminary data.</text>
</comment>
<dbReference type="GO" id="GO:0003723">
    <property type="term" value="F:RNA binding"/>
    <property type="evidence" value="ECO:0007669"/>
    <property type="project" value="UniProtKB-UniRule"/>
</dbReference>
<dbReference type="Proteomes" id="UP001153069">
    <property type="component" value="Unassembled WGS sequence"/>
</dbReference>
<evidence type="ECO:0000256" key="2">
    <source>
        <dbReference type="PROSITE-ProRule" id="PRU00626"/>
    </source>
</evidence>